<keyword evidence="3" id="KW-1185">Reference proteome</keyword>
<dbReference type="EMBL" id="JALDAY010000014">
    <property type="protein sequence ID" value="MCI3277301.1"/>
    <property type="molecule type" value="Genomic_DNA"/>
</dbReference>
<evidence type="ECO:0000313" key="3">
    <source>
        <dbReference type="Proteomes" id="UP001165269"/>
    </source>
</evidence>
<evidence type="ECO:0000313" key="2">
    <source>
        <dbReference type="EMBL" id="MCI3277301.1"/>
    </source>
</evidence>
<gene>
    <name evidence="2" type="ORF">MQP27_40160</name>
</gene>
<name>A0ABS9YL71_9ACTN</name>
<proteinExistence type="predicted"/>
<reference evidence="2" key="1">
    <citation type="submission" date="2022-03" db="EMBL/GenBank/DDBJ databases">
        <title>Streptomyces 7R015 and 7R016 isolated from Barleria lupulina in Thailand.</title>
        <authorList>
            <person name="Kanchanasin P."/>
            <person name="Phongsopitanun W."/>
            <person name="Tanasupawat S."/>
        </authorList>
    </citation>
    <scope>NUCLEOTIDE SEQUENCE</scope>
    <source>
        <strain evidence="2">7R015</strain>
    </source>
</reference>
<accession>A0ABS9YL71</accession>
<evidence type="ECO:0000256" key="1">
    <source>
        <dbReference type="SAM" id="MobiDB-lite"/>
    </source>
</evidence>
<sequence>MVRQLLGEPDLLRDNPYVRTGPRTRLYAVKRVEDAERSEEFRAASAAAARRSHAAQAAAQRRRREVLARVAAEPIDVPRIAPRRLARLAVEHRNRRDEERTAYAYERWDRVSDPATDESADPDPDSHPDSRPHPAALTRWKVDYLRHRLTRYHDLLDELFGRTGRAAAERLLRRRIYAAISEAYPDLAQECERRLLEPEHGPPPE</sequence>
<comment type="caution">
    <text evidence="2">The sequence shown here is derived from an EMBL/GenBank/DDBJ whole genome shotgun (WGS) entry which is preliminary data.</text>
</comment>
<protein>
    <submittedName>
        <fullName evidence="2">Uncharacterized protein</fullName>
    </submittedName>
</protein>
<dbReference type="Proteomes" id="UP001165269">
    <property type="component" value="Unassembled WGS sequence"/>
</dbReference>
<dbReference type="RefSeq" id="WP_242774802.1">
    <property type="nucleotide sequence ID" value="NZ_JALDAY010000014.1"/>
</dbReference>
<feature type="region of interest" description="Disordered" evidence="1">
    <location>
        <begin position="107"/>
        <end position="134"/>
    </location>
</feature>
<organism evidence="2 3">
    <name type="scientific">Streptomyces cylindrosporus</name>
    <dbReference type="NCBI Taxonomy" id="2927583"/>
    <lineage>
        <taxon>Bacteria</taxon>
        <taxon>Bacillati</taxon>
        <taxon>Actinomycetota</taxon>
        <taxon>Actinomycetes</taxon>
        <taxon>Kitasatosporales</taxon>
        <taxon>Streptomycetaceae</taxon>
        <taxon>Streptomyces</taxon>
    </lineage>
</organism>